<evidence type="ECO:0000256" key="3">
    <source>
        <dbReference type="ARBA" id="ARBA00023136"/>
    </source>
</evidence>
<feature type="transmembrane region" description="Helical" evidence="4">
    <location>
        <begin position="12"/>
        <end position="29"/>
    </location>
</feature>
<proteinExistence type="predicted"/>
<keyword evidence="7" id="KW-1185">Reference proteome</keyword>
<keyword evidence="4" id="KW-0812">Transmembrane</keyword>
<accession>E3BJL2</accession>
<organism evidence="6 7">
    <name type="scientific">Vibrio caribbeanicus ATCC BAA-2122</name>
    <dbReference type="NCBI Taxonomy" id="796620"/>
    <lineage>
        <taxon>Bacteria</taxon>
        <taxon>Pseudomonadati</taxon>
        <taxon>Pseudomonadota</taxon>
        <taxon>Gammaproteobacteria</taxon>
        <taxon>Vibrionales</taxon>
        <taxon>Vibrionaceae</taxon>
        <taxon>Vibrio</taxon>
    </lineage>
</organism>
<dbReference type="OrthoDB" id="5904191at2"/>
<dbReference type="EMBL" id="AEIU01000069">
    <property type="protein sequence ID" value="EFP96781.1"/>
    <property type="molecule type" value="Genomic_DNA"/>
</dbReference>
<dbReference type="InterPro" id="IPR050298">
    <property type="entry name" value="Gram-neg_bact_OMP"/>
</dbReference>
<comment type="subcellular location">
    <subcellularLocation>
        <location evidence="1">Cell outer membrane</location>
        <topology evidence="1">Multi-pass membrane protein</topology>
    </subcellularLocation>
</comment>
<sequence>MDKGTLGKLKSLIVLSIFFSPVLFAFEFIDNERAYLATSGKIHAKALMSNRKKNEFSFGDSDLALKAKYFVTDSTFISSGTEAEVKVDEERNEDQFSISQYYFGVGKESFGSLTYGKHTTSSENLNGVDFSQIFGGQSNLNLIGAKRETLKYVYSNELFSLNMTYGLKNNQQDQSLHEFFGQLKLADTTIRGGVGATKTQNNLYQKESIYSHLTAIISSGDIGLGSTYYFNKSEETRNQKDLTYTHAVAIAGRLEWTKELTLFSGYEFVIQIQPQKDKKSKHNLYLGSSYQINDWSAVQVELNHLDPLVGSNQVNIGIGVAFFL</sequence>
<gene>
    <name evidence="6" type="ORF">VIBC2010_07424</name>
</gene>
<dbReference type="Pfam" id="PF13609">
    <property type="entry name" value="Porin_4"/>
    <property type="match status" value="1"/>
</dbReference>
<dbReference type="SUPFAM" id="SSF56935">
    <property type="entry name" value="Porins"/>
    <property type="match status" value="1"/>
</dbReference>
<protein>
    <submittedName>
        <fullName evidence="6">Outer membrane protein OmpT</fullName>
    </submittedName>
</protein>
<dbReference type="STRING" id="796620.VIBC2010_07424"/>
<evidence type="ECO:0000313" key="6">
    <source>
        <dbReference type="EMBL" id="EFP96781.1"/>
    </source>
</evidence>
<comment type="caution">
    <text evidence="6">The sequence shown here is derived from an EMBL/GenBank/DDBJ whole genome shotgun (WGS) entry which is preliminary data.</text>
</comment>
<dbReference type="RefSeq" id="WP_009601213.1">
    <property type="nucleotide sequence ID" value="NZ_AEIU01000069.1"/>
</dbReference>
<dbReference type="InterPro" id="IPR033900">
    <property type="entry name" value="Gram_neg_porin_domain"/>
</dbReference>
<reference evidence="6 7" key="1">
    <citation type="journal article" date="2012" name="Int. J. Syst. Evol. Microbiol.">
        <title>Vibrio caribbeanicus sp. nov., isolated from the marine sponge Scleritoderma cyanea.</title>
        <authorList>
            <person name="Hoffmann M."/>
            <person name="Monday S.R."/>
            <person name="Allard M.W."/>
            <person name="Strain E.A."/>
            <person name="Whittaker P."/>
            <person name="Naum M."/>
            <person name="McCarthy P.J."/>
            <person name="Lopez J.V."/>
            <person name="Fischer M."/>
            <person name="Brown E.W."/>
        </authorList>
    </citation>
    <scope>NUCLEOTIDE SEQUENCE [LARGE SCALE GENOMIC DNA]</scope>
    <source>
        <strain evidence="6 7">ATCC BAA-2122</strain>
    </source>
</reference>
<dbReference type="GO" id="GO:0009279">
    <property type="term" value="C:cell outer membrane"/>
    <property type="evidence" value="ECO:0007669"/>
    <property type="project" value="UniProtKB-SubCell"/>
</dbReference>
<dbReference type="PANTHER" id="PTHR34501:SF2">
    <property type="entry name" value="OUTER MEMBRANE PORIN F-RELATED"/>
    <property type="match status" value="1"/>
</dbReference>
<name>E3BJL2_9VIBR</name>
<dbReference type="eggNOG" id="COG3203">
    <property type="taxonomic scope" value="Bacteria"/>
</dbReference>
<evidence type="ECO:0000256" key="2">
    <source>
        <dbReference type="ARBA" id="ARBA00022729"/>
    </source>
</evidence>
<dbReference type="GO" id="GO:0015288">
    <property type="term" value="F:porin activity"/>
    <property type="evidence" value="ECO:0007669"/>
    <property type="project" value="InterPro"/>
</dbReference>
<evidence type="ECO:0000313" key="7">
    <source>
        <dbReference type="Proteomes" id="UP000002943"/>
    </source>
</evidence>
<evidence type="ECO:0000256" key="4">
    <source>
        <dbReference type="SAM" id="Phobius"/>
    </source>
</evidence>
<dbReference type="InterPro" id="IPR023614">
    <property type="entry name" value="Porin_dom_sf"/>
</dbReference>
<keyword evidence="3 4" id="KW-0472">Membrane</keyword>
<feature type="domain" description="Porin" evidence="5">
    <location>
        <begin position="39"/>
        <end position="305"/>
    </location>
</feature>
<dbReference type="Proteomes" id="UP000002943">
    <property type="component" value="Unassembled WGS sequence"/>
</dbReference>
<keyword evidence="4" id="KW-1133">Transmembrane helix</keyword>
<dbReference type="AlphaFoldDB" id="E3BJL2"/>
<dbReference type="PANTHER" id="PTHR34501">
    <property type="entry name" value="PROTEIN YDDL-RELATED"/>
    <property type="match status" value="1"/>
</dbReference>
<keyword evidence="2" id="KW-0732">Signal</keyword>
<evidence type="ECO:0000256" key="1">
    <source>
        <dbReference type="ARBA" id="ARBA00004571"/>
    </source>
</evidence>
<dbReference type="Gene3D" id="2.40.160.10">
    <property type="entry name" value="Porin"/>
    <property type="match status" value="1"/>
</dbReference>
<evidence type="ECO:0000259" key="5">
    <source>
        <dbReference type="Pfam" id="PF13609"/>
    </source>
</evidence>